<dbReference type="Pfam" id="PF01757">
    <property type="entry name" value="Acyl_transf_3"/>
    <property type="match status" value="1"/>
</dbReference>
<dbReference type="SMART" id="SM00703">
    <property type="entry name" value="NRF"/>
    <property type="match status" value="1"/>
</dbReference>
<dbReference type="Proteomes" id="UP000683360">
    <property type="component" value="Unassembled WGS sequence"/>
</dbReference>
<evidence type="ECO:0000256" key="1">
    <source>
        <dbReference type="SAM" id="MobiDB-lite"/>
    </source>
</evidence>
<evidence type="ECO:0000259" key="4">
    <source>
        <dbReference type="SMART" id="SM00703"/>
    </source>
</evidence>
<feature type="domain" description="Nose resistant-to-fluoxetine protein N-terminal" evidence="4">
    <location>
        <begin position="354"/>
        <end position="494"/>
    </location>
</feature>
<reference evidence="5" key="1">
    <citation type="submission" date="2021-03" db="EMBL/GenBank/DDBJ databases">
        <authorList>
            <person name="Bekaert M."/>
        </authorList>
    </citation>
    <scope>NUCLEOTIDE SEQUENCE</scope>
</reference>
<keyword evidence="2" id="KW-1133">Transmembrane helix</keyword>
<feature type="transmembrane region" description="Helical" evidence="2">
    <location>
        <begin position="668"/>
        <end position="691"/>
    </location>
</feature>
<proteinExistence type="predicted"/>
<feature type="transmembrane region" description="Helical" evidence="2">
    <location>
        <begin position="765"/>
        <end position="783"/>
    </location>
</feature>
<protein>
    <recommendedName>
        <fullName evidence="4">Nose resistant-to-fluoxetine protein N-terminal domain-containing protein</fullName>
    </recommendedName>
</protein>
<keyword evidence="2" id="KW-0812">Transmembrane</keyword>
<dbReference type="GO" id="GO:0016747">
    <property type="term" value="F:acyltransferase activity, transferring groups other than amino-acyl groups"/>
    <property type="evidence" value="ECO:0007669"/>
    <property type="project" value="InterPro"/>
</dbReference>
<feature type="transmembrane region" description="Helical" evidence="2">
    <location>
        <begin position="504"/>
        <end position="528"/>
    </location>
</feature>
<evidence type="ECO:0000256" key="3">
    <source>
        <dbReference type="SAM" id="SignalP"/>
    </source>
</evidence>
<organism evidence="5 6">
    <name type="scientific">Mytilus edulis</name>
    <name type="common">Blue mussel</name>
    <dbReference type="NCBI Taxonomy" id="6550"/>
    <lineage>
        <taxon>Eukaryota</taxon>
        <taxon>Metazoa</taxon>
        <taxon>Spiralia</taxon>
        <taxon>Lophotrochozoa</taxon>
        <taxon>Mollusca</taxon>
        <taxon>Bivalvia</taxon>
        <taxon>Autobranchia</taxon>
        <taxon>Pteriomorphia</taxon>
        <taxon>Mytilida</taxon>
        <taxon>Mytiloidea</taxon>
        <taxon>Mytilidae</taxon>
        <taxon>Mytilinae</taxon>
        <taxon>Mytilus</taxon>
    </lineage>
</organism>
<feature type="region of interest" description="Disordered" evidence="1">
    <location>
        <begin position="547"/>
        <end position="572"/>
    </location>
</feature>
<dbReference type="EMBL" id="CAJPWZ010002950">
    <property type="protein sequence ID" value="CAG2248695.1"/>
    <property type="molecule type" value="Genomic_DNA"/>
</dbReference>
<feature type="transmembrane region" description="Helical" evidence="2">
    <location>
        <begin position="711"/>
        <end position="731"/>
    </location>
</feature>
<feature type="chain" id="PRO_5035757458" description="Nose resistant-to-fluoxetine protein N-terminal domain-containing protein" evidence="3">
    <location>
        <begin position="26"/>
        <end position="1069"/>
    </location>
</feature>
<feature type="transmembrane region" description="Helical" evidence="2">
    <location>
        <begin position="921"/>
        <end position="943"/>
    </location>
</feature>
<dbReference type="InterPro" id="IPR006621">
    <property type="entry name" value="Nose-resist-to-fluoxetine_N"/>
</dbReference>
<accession>A0A8S3V399</accession>
<comment type="caution">
    <text evidence="5">The sequence shown here is derived from an EMBL/GenBank/DDBJ whole genome shotgun (WGS) entry which is preliminary data.</text>
</comment>
<sequence>MEIKLAKALPCLAILLLFIFNTSEAVEKKSNDSSGKQKALYIAEILLKYPHLAEQIWNIGFTALISGVGHGNQSIDKEAKKIFYNYVLDNIPRLLKNKDFENMIHDISYEFTEAYKKAKLTKSTNFPNSNDSSITHEVANEIINNLDIGRILKKSAKNGKPLLDRITGRNTTDIILIGNKIIDMVPSILDSTTFTQIQHVVITELIQGYETFMEEQEGSFDSSNDNVTDFIINVLKHTNLQKLTTGVLLAGKPIIDSIRGKDSTGLLMGLGYIAKAYPKILANEHFQRFKDIAMKQFGSTFLQLNLTNSDLQQNASSVIKDVFSNTNKLQMVQEILKQYSASQVLRLSVNDSVNGICYSDSMDFLDSLMNMSPWSVKMFDSIGKLSDGILDGHLNMVGSFDECNKVHAYIPKGTVLGNKTKQTDRSFNGRYCTVKMNIPQEVLAMDTKGIKLHLTWGLCIPDSCQHNDVKGLLSTEALKKIAPFLGSVSVHCSEEKSVSDDPSAITAIAILAIFGSIMLIGTALEFILSKRSKWHKSWSLDKFTKVQNNSKQHNETDTTSGNKDMSAGTVESCKTDKLDNKENVLPENYVPHAEHGMNGSCKDMCSELDMKKYYQKEVVPESEKNACKRNDGVLIRFLTAFAIQVNTKKIVSVKAGQNAINCIHGVRFLSITWVLLGHSLNYGLFSLPGIWTTANPVRVSEMLETFTYQAVLSIPLAVDSFFMISGMLVAYSQINSASRLMDNFSCSKTAAFAGKYIFHRFWRLTPLYMIVIMVLTCLMNYFGDGPFWPSALPLADNCRTNWWTNLLYINNFLPAVNQCMSWSWFLSDDMQFYVMTLFVLIFLAVSMKIGLVLISMLMIGGMSAAAYSEHTYKGDLLHGKEDNDVYWTNVYTPPWCRVSAYCVGLFLGIIMKKRPRKQLNWIQAVIGWTLATAGGLFVVYIPYTYYRKGGTPWSIDVKSAYESLARPLWASCVAWVVFACHNGNGGVVNKILSWRGLVPLSRLSYAVYLIHPIVMMTHFYSRRTLFYISDFNVVYLYIGHTVVSFMVAFVASLAFESSFLSLEKIIMGR</sequence>
<feature type="transmembrane region" description="Helical" evidence="2">
    <location>
        <begin position="1003"/>
        <end position="1021"/>
    </location>
</feature>
<name>A0A8S3V399_MYTED</name>
<feature type="signal peptide" evidence="3">
    <location>
        <begin position="1"/>
        <end position="25"/>
    </location>
</feature>
<evidence type="ECO:0000313" key="6">
    <source>
        <dbReference type="Proteomes" id="UP000683360"/>
    </source>
</evidence>
<dbReference type="OrthoDB" id="207378at2759"/>
<dbReference type="AlphaFoldDB" id="A0A8S3V399"/>
<evidence type="ECO:0000313" key="5">
    <source>
        <dbReference type="EMBL" id="CAG2248695.1"/>
    </source>
</evidence>
<evidence type="ECO:0000256" key="2">
    <source>
        <dbReference type="SAM" id="Phobius"/>
    </source>
</evidence>
<feature type="transmembrane region" description="Helical" evidence="2">
    <location>
        <begin position="832"/>
        <end position="854"/>
    </location>
</feature>
<feature type="transmembrane region" description="Helical" evidence="2">
    <location>
        <begin position="1033"/>
        <end position="1055"/>
    </location>
</feature>
<keyword evidence="6" id="KW-1185">Reference proteome</keyword>
<dbReference type="InterPro" id="IPR052728">
    <property type="entry name" value="O2_lipid_transport_reg"/>
</dbReference>
<dbReference type="PANTHER" id="PTHR11161">
    <property type="entry name" value="O-ACYLTRANSFERASE"/>
    <property type="match status" value="1"/>
</dbReference>
<feature type="compositionally biased region" description="Polar residues" evidence="1">
    <location>
        <begin position="547"/>
        <end position="563"/>
    </location>
</feature>
<dbReference type="Pfam" id="PF20146">
    <property type="entry name" value="NRF"/>
    <property type="match status" value="1"/>
</dbReference>
<dbReference type="PANTHER" id="PTHR11161:SF0">
    <property type="entry name" value="O-ACYLTRANSFERASE LIKE PROTEIN"/>
    <property type="match status" value="1"/>
</dbReference>
<gene>
    <name evidence="5" type="ORF">MEDL_60528</name>
</gene>
<keyword evidence="3" id="KW-0732">Signal</keyword>
<dbReference type="InterPro" id="IPR002656">
    <property type="entry name" value="Acyl_transf_3_dom"/>
</dbReference>
<keyword evidence="2" id="KW-0472">Membrane</keyword>